<dbReference type="InterPro" id="IPR036068">
    <property type="entry name" value="Nicotinate_pribotase-like_C"/>
</dbReference>
<evidence type="ECO:0000313" key="13">
    <source>
        <dbReference type="EMBL" id="OLU44552.1"/>
    </source>
</evidence>
<dbReference type="GO" id="GO:0034355">
    <property type="term" value="P:NAD+ biosynthetic process via the salvage pathway"/>
    <property type="evidence" value="ECO:0007669"/>
    <property type="project" value="TreeGrafter"/>
</dbReference>
<dbReference type="SUPFAM" id="SSF54675">
    <property type="entry name" value="Nicotinate/Quinolinate PRTase N-terminal domain-like"/>
    <property type="match status" value="1"/>
</dbReference>
<gene>
    <name evidence="13" type="ORF">BO225_10340</name>
</gene>
<dbReference type="InterPro" id="IPR041619">
    <property type="entry name" value="NAPRTase_C"/>
</dbReference>
<dbReference type="InterPro" id="IPR013785">
    <property type="entry name" value="Aldolase_TIM"/>
</dbReference>
<keyword evidence="5 9" id="KW-0436">Ligase</keyword>
<dbReference type="NCBIfam" id="NF006695">
    <property type="entry name" value="PRK09243.1-2"/>
    <property type="match status" value="1"/>
</dbReference>
<keyword evidence="6 9" id="KW-0662">Pyridine nucleotide biosynthesis</keyword>
<proteinExistence type="inferred from homology"/>
<reference evidence="13 14" key="1">
    <citation type="submission" date="2016-11" db="EMBL/GenBank/DDBJ databases">
        <title>Description of two novel members of the family Erysipelotrichaceae: Ileibacterium lipovorans gen. nov., sp. nov. and Dubosiella newyorkensis, gen. nov., sp. nov.</title>
        <authorList>
            <person name="Cox L.M."/>
            <person name="Sohn J."/>
            <person name="Tyrrell K.L."/>
            <person name="Citron D.M."/>
            <person name="Lawson P.A."/>
            <person name="Patel N.B."/>
            <person name="Iizumi T."/>
            <person name="Perez-Perez G.I."/>
            <person name="Goldstein E.J."/>
            <person name="Blaser M.J."/>
        </authorList>
    </citation>
    <scope>NUCLEOTIDE SEQUENCE [LARGE SCALE GENOMIC DNA]</scope>
    <source>
        <strain evidence="13 14">NYU-BL-A4</strain>
    </source>
</reference>
<keyword evidence="14" id="KW-1185">Reference proteome</keyword>
<accession>A0A1U7NKA5</accession>
<evidence type="ECO:0000256" key="7">
    <source>
        <dbReference type="ARBA" id="ARBA00022679"/>
    </source>
</evidence>
<dbReference type="PANTHER" id="PTHR11098">
    <property type="entry name" value="NICOTINATE PHOSPHORIBOSYLTRANSFERASE"/>
    <property type="match status" value="1"/>
</dbReference>
<sequence length="496" mass="56666">MKDGRNLTLVMDFYELTMSQCYYKEHREEEAIFDLFYRKNPDDGGFCIAAGLEQAIEYIRDFHVSKGDIEYLRSLHLFEEDFLEYLSTVRFTGDLWAVPEGTPIFPNEPVLRVKAKLIEAQLVETALLLAINHQTLIATKARRIVQAAEGRAVMEFGARRAHSFDAAIYGARAAYIVGCAGTATTFAGEQFQIPVLGTMAHSFVQSFDTEYEAFLNYAKTYPEHCTLLIDTYSTLGSGIENAIKVAKDYLEPNGYRLQGVRIDSGDMAYLSKRVRKKLDEANMNDCKIVVSNSLDEYVIESLIHQQGAKIDSFGVGENLICSRTSPVFGGVYKMVAIKEGEEWVPKIKISDNLEKVTNPGWKDLYRIYDRESQKAVADLMCLHQETIDPNQDLTIYHPMSKWKYKVFPAGSYEFKDLLIKVFEDGKQIYTSPSITQIRAYCLEQQETLWDELKRFAYPQEYYVDLSGSLFDLKQDLLEAHLKKRKARQAFLEASIE</sequence>
<dbReference type="STRING" id="1862672.BO225_10340"/>
<dbReference type="Gene3D" id="3.20.20.70">
    <property type="entry name" value="Aldolase class I"/>
    <property type="match status" value="1"/>
</dbReference>
<dbReference type="Gene3D" id="3.20.140.10">
    <property type="entry name" value="nicotinate phosphoribosyltransferase"/>
    <property type="match status" value="1"/>
</dbReference>
<keyword evidence="13" id="KW-0328">Glycosyltransferase</keyword>
<dbReference type="OrthoDB" id="9770610at2"/>
<dbReference type="Pfam" id="PF17956">
    <property type="entry name" value="NAPRTase_C"/>
    <property type="match status" value="1"/>
</dbReference>
<dbReference type="InterPro" id="IPR040727">
    <property type="entry name" value="NAPRTase_N"/>
</dbReference>
<dbReference type="InterPro" id="IPR006405">
    <property type="entry name" value="Nic_PRibTrfase_pncB"/>
</dbReference>
<dbReference type="NCBIfam" id="NF009131">
    <property type="entry name" value="PRK12484.1"/>
    <property type="match status" value="1"/>
</dbReference>
<evidence type="ECO:0000259" key="11">
    <source>
        <dbReference type="Pfam" id="PF17767"/>
    </source>
</evidence>
<dbReference type="AlphaFoldDB" id="A0A1U7NKA5"/>
<organism evidence="13 14">
    <name type="scientific">Dubosiella newyorkensis</name>
    <dbReference type="NCBI Taxonomy" id="1862672"/>
    <lineage>
        <taxon>Bacteria</taxon>
        <taxon>Bacillati</taxon>
        <taxon>Bacillota</taxon>
        <taxon>Erysipelotrichia</taxon>
        <taxon>Erysipelotrichales</taxon>
        <taxon>Erysipelotrichaceae</taxon>
        <taxon>Dubosiella</taxon>
    </lineage>
</organism>
<evidence type="ECO:0000259" key="12">
    <source>
        <dbReference type="Pfam" id="PF17956"/>
    </source>
</evidence>
<evidence type="ECO:0000256" key="2">
    <source>
        <dbReference type="ARBA" id="ARBA00010897"/>
    </source>
</evidence>
<evidence type="ECO:0000256" key="8">
    <source>
        <dbReference type="ARBA" id="ARBA00048668"/>
    </source>
</evidence>
<comment type="pathway">
    <text evidence="1 9">Cofactor biosynthesis; NAD(+) biosynthesis; nicotinate D-ribonucleotide from nicotinate: step 1/1.</text>
</comment>
<dbReference type="RefSeq" id="WP_076342167.1">
    <property type="nucleotide sequence ID" value="NZ_CAOQIG010000032.1"/>
</dbReference>
<dbReference type="Proteomes" id="UP000186705">
    <property type="component" value="Unassembled WGS sequence"/>
</dbReference>
<evidence type="ECO:0000313" key="14">
    <source>
        <dbReference type="Proteomes" id="UP000186705"/>
    </source>
</evidence>
<feature type="domain" description="Nicotinate/nicotinamide phosphoribosyltransferase" evidence="10">
    <location>
        <begin position="153"/>
        <end position="357"/>
    </location>
</feature>
<dbReference type="NCBIfam" id="TIGR01513">
    <property type="entry name" value="NAPRTase_put"/>
    <property type="match status" value="1"/>
</dbReference>
<dbReference type="GO" id="GO:0004516">
    <property type="term" value="F:nicotinate phosphoribosyltransferase activity"/>
    <property type="evidence" value="ECO:0007669"/>
    <property type="project" value="UniProtKB-UniRule"/>
</dbReference>
<comment type="similarity">
    <text evidence="2 9">Belongs to the NAPRTase family.</text>
</comment>
<dbReference type="GeneID" id="78276335"/>
<name>A0A1U7NKA5_9FIRM</name>
<dbReference type="Pfam" id="PF17767">
    <property type="entry name" value="NAPRTase_N"/>
    <property type="match status" value="1"/>
</dbReference>
<evidence type="ECO:0000256" key="4">
    <source>
        <dbReference type="ARBA" id="ARBA00022553"/>
    </source>
</evidence>
<evidence type="ECO:0000256" key="6">
    <source>
        <dbReference type="ARBA" id="ARBA00022642"/>
    </source>
</evidence>
<dbReference type="GO" id="GO:0047280">
    <property type="term" value="F:nicotinamide phosphoribosyltransferase activity"/>
    <property type="evidence" value="ECO:0007669"/>
    <property type="project" value="UniProtKB-ARBA"/>
</dbReference>
<dbReference type="UniPathway" id="UPA00253">
    <property type="reaction ID" value="UER00457"/>
</dbReference>
<dbReference type="PIRSF" id="PIRSF000484">
    <property type="entry name" value="NAPRT"/>
    <property type="match status" value="1"/>
</dbReference>
<evidence type="ECO:0000256" key="5">
    <source>
        <dbReference type="ARBA" id="ARBA00022598"/>
    </source>
</evidence>
<feature type="domain" description="Nicotinate phosphoribosyltransferase C-terminal" evidence="12">
    <location>
        <begin position="362"/>
        <end position="473"/>
    </location>
</feature>
<dbReference type="SUPFAM" id="SSF51690">
    <property type="entry name" value="Nicotinate/Quinolinate PRTase C-terminal domain-like"/>
    <property type="match status" value="1"/>
</dbReference>
<evidence type="ECO:0000256" key="1">
    <source>
        <dbReference type="ARBA" id="ARBA00004952"/>
    </source>
</evidence>
<feature type="domain" description="Nicotinate phosphoribosyltransferase N-terminal" evidence="11">
    <location>
        <begin position="9"/>
        <end position="132"/>
    </location>
</feature>
<dbReference type="CDD" id="cd01570">
    <property type="entry name" value="NAPRTase_A"/>
    <property type="match status" value="1"/>
</dbReference>
<comment type="function">
    <text evidence="9">Catalyzes the first step in the biosynthesis of NAD from nicotinic acid, the ATP-dependent synthesis of beta-nicotinate D-ribonucleotide from nicotinate and 5-phospho-D-ribose 1-phosphate.</text>
</comment>
<comment type="caution">
    <text evidence="13">The sequence shown here is derived from an EMBL/GenBank/DDBJ whole genome shotgun (WGS) entry which is preliminary data.</text>
</comment>
<dbReference type="InterPro" id="IPR007229">
    <property type="entry name" value="Nic_PRibTrfase-Fam"/>
</dbReference>
<evidence type="ECO:0000259" key="10">
    <source>
        <dbReference type="Pfam" id="PF04095"/>
    </source>
</evidence>
<dbReference type="PANTHER" id="PTHR11098:SF1">
    <property type="entry name" value="NICOTINATE PHOSPHORIBOSYLTRANSFERASE"/>
    <property type="match status" value="1"/>
</dbReference>
<dbReference type="InterPro" id="IPR041525">
    <property type="entry name" value="N/Namide_PRibTrfase"/>
</dbReference>
<evidence type="ECO:0000256" key="9">
    <source>
        <dbReference type="RuleBase" id="RU365100"/>
    </source>
</evidence>
<comment type="PTM">
    <text evidence="9">Transiently phosphorylated on a His residue during the reaction cycle. Phosphorylation strongly increases the affinity for substrates and increases the rate of nicotinate D-ribonucleotide production. Dephosphorylation regenerates the low-affinity form of the enzyme, leading to product release.</text>
</comment>
<evidence type="ECO:0000256" key="3">
    <source>
        <dbReference type="ARBA" id="ARBA00013236"/>
    </source>
</evidence>
<dbReference type="EMBL" id="MPKA01000104">
    <property type="protein sequence ID" value="OLU44552.1"/>
    <property type="molecule type" value="Genomic_DNA"/>
</dbReference>
<dbReference type="Pfam" id="PF04095">
    <property type="entry name" value="NAPRTase"/>
    <property type="match status" value="1"/>
</dbReference>
<protein>
    <recommendedName>
        <fullName evidence="3 9">Nicotinate phosphoribosyltransferase</fullName>
        <ecNumber evidence="3 9">6.3.4.21</ecNumber>
    </recommendedName>
</protein>
<keyword evidence="7 9" id="KW-0808">Transferase</keyword>
<keyword evidence="4" id="KW-0597">Phosphoprotein</keyword>
<comment type="catalytic activity">
    <reaction evidence="8 9">
        <text>5-phospho-alpha-D-ribose 1-diphosphate + nicotinate + ATP + H2O = nicotinate beta-D-ribonucleotide + ADP + phosphate + diphosphate</text>
        <dbReference type="Rhea" id="RHEA:36163"/>
        <dbReference type="ChEBI" id="CHEBI:15377"/>
        <dbReference type="ChEBI" id="CHEBI:30616"/>
        <dbReference type="ChEBI" id="CHEBI:32544"/>
        <dbReference type="ChEBI" id="CHEBI:33019"/>
        <dbReference type="ChEBI" id="CHEBI:43474"/>
        <dbReference type="ChEBI" id="CHEBI:57502"/>
        <dbReference type="ChEBI" id="CHEBI:58017"/>
        <dbReference type="ChEBI" id="CHEBI:456216"/>
        <dbReference type="EC" id="6.3.4.21"/>
    </reaction>
</comment>
<dbReference type="EC" id="6.3.4.21" evidence="3 9"/>
<dbReference type="GO" id="GO:0005829">
    <property type="term" value="C:cytosol"/>
    <property type="evidence" value="ECO:0007669"/>
    <property type="project" value="TreeGrafter"/>
</dbReference>
<dbReference type="FunFam" id="3.20.20.70:FF:000076">
    <property type="entry name" value="Nicotinate phosphoribosyltransferase"/>
    <property type="match status" value="1"/>
</dbReference>